<dbReference type="EMBL" id="QELD01000033">
    <property type="protein sequence ID" value="MDN4188794.1"/>
    <property type="molecule type" value="Genomic_DNA"/>
</dbReference>
<sequence>MARKNGGYADFAPIAVNSSTLASQLLAEDVTVVEDFDKATKTYSPKTRDGLTQYEIQTLFIPLEGDERHTVAIVPVKVWAKTKPVIKINAPVNFVNLKVTPWLMDDGKNGLSYSADGLKQD</sequence>
<gene>
    <name evidence="1" type="ORF">DC496_10875</name>
</gene>
<dbReference type="AlphaFoldDB" id="A0AAW7LP41"/>
<protein>
    <submittedName>
        <fullName evidence="1">Uncharacterized protein</fullName>
    </submittedName>
</protein>
<evidence type="ECO:0000313" key="1">
    <source>
        <dbReference type="EMBL" id="MDN4188794.1"/>
    </source>
</evidence>
<proteinExistence type="predicted"/>
<dbReference type="RefSeq" id="WP_198050097.1">
    <property type="nucleotide sequence ID" value="NZ_CAXSSR010000002.1"/>
</dbReference>
<comment type="caution">
    <text evidence="1">The sequence shown here is derived from an EMBL/GenBank/DDBJ whole genome shotgun (WGS) entry which is preliminary data.</text>
</comment>
<organism evidence="1 2">
    <name type="scientific">Bifidobacterium breve</name>
    <dbReference type="NCBI Taxonomy" id="1685"/>
    <lineage>
        <taxon>Bacteria</taxon>
        <taxon>Bacillati</taxon>
        <taxon>Actinomycetota</taxon>
        <taxon>Actinomycetes</taxon>
        <taxon>Bifidobacteriales</taxon>
        <taxon>Bifidobacteriaceae</taxon>
        <taxon>Bifidobacterium</taxon>
    </lineage>
</organism>
<reference evidence="1" key="2">
    <citation type="journal article" date="2022" name="3 Biotech.">
        <title>Isomaltooligosaccharides utilization and genomic characterization of human infant anti-inflammatory Bifidobacterium longum and Bifidobacterium breve strains.</title>
        <authorList>
            <person name="Sharma S."/>
            <person name="Singh S."/>
            <person name="Chaudhary V."/>
            <person name="Mantri S."/>
            <person name="Chander A."/>
            <person name="Maurya R."/>
            <person name="Rajarammohan S."/>
            <person name="Singh R.P."/>
            <person name="Rishi P."/>
            <person name="Bishnoi M."/>
            <person name="Bhadada S.K."/>
            <person name="Kondepudi K.K."/>
        </authorList>
    </citation>
    <scope>NUCLEOTIDE SEQUENCE</scope>
    <source>
        <strain evidence="1">Bif11</strain>
    </source>
</reference>
<name>A0AAW7LP41_BIFBR</name>
<accession>A0AAW7LP41</accession>
<dbReference type="Proteomes" id="UP001169990">
    <property type="component" value="Unassembled WGS sequence"/>
</dbReference>
<reference evidence="1" key="1">
    <citation type="submission" date="2018-05" db="EMBL/GenBank/DDBJ databases">
        <authorList>
            <person name="Kondepudi K.K."/>
            <person name="Singh S."/>
            <person name="Chaudhry V."/>
            <person name="Mantri S."/>
            <person name="Bhadada S."/>
            <person name="Bishnoi M."/>
            <person name="Kaur J."/>
            <person name="Sharma S."/>
            <person name="Bhatia R."/>
        </authorList>
    </citation>
    <scope>NUCLEOTIDE SEQUENCE</scope>
    <source>
        <strain evidence="1">Bif11</strain>
    </source>
</reference>
<evidence type="ECO:0000313" key="2">
    <source>
        <dbReference type="Proteomes" id="UP001169990"/>
    </source>
</evidence>